<reference evidence="20" key="1">
    <citation type="submission" date="2020-11" db="EMBL/GenBank/DDBJ databases">
        <authorList>
            <person name="Tran Van P."/>
        </authorList>
    </citation>
    <scope>NUCLEOTIDE SEQUENCE</scope>
</reference>
<dbReference type="Gene3D" id="3.60.10.10">
    <property type="entry name" value="Endonuclease/exonuclease/phosphatase"/>
    <property type="match status" value="1"/>
</dbReference>
<dbReference type="GO" id="GO:0008021">
    <property type="term" value="C:synaptic vesicle"/>
    <property type="evidence" value="ECO:0007669"/>
    <property type="project" value="TreeGrafter"/>
</dbReference>
<dbReference type="GO" id="GO:0046872">
    <property type="term" value="F:metal ion binding"/>
    <property type="evidence" value="ECO:0007669"/>
    <property type="project" value="UniProtKB-KW"/>
</dbReference>
<keyword evidence="16" id="KW-0129">CBS domain</keyword>
<evidence type="ECO:0000313" key="20">
    <source>
        <dbReference type="EMBL" id="CAD7430351.1"/>
    </source>
</evidence>
<evidence type="ECO:0000256" key="18">
    <source>
        <dbReference type="SAM" id="MobiDB-lite"/>
    </source>
</evidence>
<dbReference type="PROSITE" id="PS51371">
    <property type="entry name" value="CBS"/>
    <property type="match status" value="1"/>
</dbReference>
<proteinExistence type="inferred from homology"/>
<evidence type="ECO:0000256" key="3">
    <source>
        <dbReference type="ARBA" id="ARBA00004496"/>
    </source>
</evidence>
<dbReference type="Pfam" id="PF00654">
    <property type="entry name" value="Voltage_CLC"/>
    <property type="match status" value="1"/>
</dbReference>
<comment type="similarity">
    <text evidence="4">Belongs to the CCR4/nocturin family.</text>
</comment>
<feature type="transmembrane region" description="Helical" evidence="17">
    <location>
        <begin position="520"/>
        <end position="539"/>
    </location>
</feature>
<dbReference type="InterPro" id="IPR046342">
    <property type="entry name" value="CBS_dom_sf"/>
</dbReference>
<dbReference type="GO" id="GO:0005886">
    <property type="term" value="C:plasma membrane"/>
    <property type="evidence" value="ECO:0007669"/>
    <property type="project" value="TreeGrafter"/>
</dbReference>
<dbReference type="CDD" id="cd09096">
    <property type="entry name" value="Deadenylase_nocturnin"/>
    <property type="match status" value="1"/>
</dbReference>
<dbReference type="CDD" id="cd03684">
    <property type="entry name" value="ClC_3_like"/>
    <property type="match status" value="1"/>
</dbReference>
<dbReference type="Gene3D" id="3.90.1280.20">
    <property type="match status" value="1"/>
</dbReference>
<evidence type="ECO:0000256" key="14">
    <source>
        <dbReference type="ARBA" id="ARBA00023136"/>
    </source>
</evidence>
<feature type="transmembrane region" description="Helical" evidence="17">
    <location>
        <begin position="493"/>
        <end position="513"/>
    </location>
</feature>
<dbReference type="EMBL" id="OB794464">
    <property type="protein sequence ID" value="CAD7430351.1"/>
    <property type="molecule type" value="Genomic_DNA"/>
</dbReference>
<dbReference type="CDD" id="cd04591">
    <property type="entry name" value="CBS_pair_voltage-gated_CLC_euk_bac"/>
    <property type="match status" value="1"/>
</dbReference>
<feature type="compositionally biased region" description="Polar residues" evidence="18">
    <location>
        <begin position="9"/>
        <end position="25"/>
    </location>
</feature>
<evidence type="ECO:0000256" key="12">
    <source>
        <dbReference type="ARBA" id="ARBA00023065"/>
    </source>
</evidence>
<feature type="region of interest" description="Disordered" evidence="18">
    <location>
        <begin position="1"/>
        <end position="40"/>
    </location>
</feature>
<evidence type="ECO:0000256" key="2">
    <source>
        <dbReference type="ARBA" id="ARBA00004337"/>
    </source>
</evidence>
<comment type="caution">
    <text evidence="17">Lacks conserved residue(s) required for the propagation of feature annotation.</text>
</comment>
<dbReference type="SUPFAM" id="SSF81340">
    <property type="entry name" value="Clc chloride channel"/>
    <property type="match status" value="1"/>
</dbReference>
<keyword evidence="7 17" id="KW-0812">Transmembrane</keyword>
<keyword evidence="11 17" id="KW-1133">Transmembrane helix</keyword>
<evidence type="ECO:0000256" key="13">
    <source>
        <dbReference type="ARBA" id="ARBA00023108"/>
    </source>
</evidence>
<feature type="transmembrane region" description="Helical" evidence="17">
    <location>
        <begin position="382"/>
        <end position="404"/>
    </location>
</feature>
<keyword evidence="12 17" id="KW-0406">Ion transport</keyword>
<dbReference type="Pfam" id="PF03372">
    <property type="entry name" value="Exo_endo_phos"/>
    <property type="match status" value="1"/>
</dbReference>
<dbReference type="GO" id="GO:0005769">
    <property type="term" value="C:early endosome"/>
    <property type="evidence" value="ECO:0007669"/>
    <property type="project" value="TreeGrafter"/>
</dbReference>
<evidence type="ECO:0000256" key="4">
    <source>
        <dbReference type="ARBA" id="ARBA00010774"/>
    </source>
</evidence>
<feature type="compositionally biased region" description="Polar residues" evidence="18">
    <location>
        <begin position="845"/>
        <end position="854"/>
    </location>
</feature>
<dbReference type="GO" id="GO:0006139">
    <property type="term" value="P:nucleobase-containing compound metabolic process"/>
    <property type="evidence" value="ECO:0007669"/>
    <property type="project" value="UniProtKB-ARBA"/>
</dbReference>
<evidence type="ECO:0000256" key="11">
    <source>
        <dbReference type="ARBA" id="ARBA00022989"/>
    </source>
</evidence>
<accession>A0A7R9ECB2</accession>
<dbReference type="SUPFAM" id="SSF54631">
    <property type="entry name" value="CBS-domain pair"/>
    <property type="match status" value="1"/>
</dbReference>
<dbReference type="PANTHER" id="PTHR45711">
    <property type="entry name" value="CHLORIDE CHANNEL PROTEIN"/>
    <property type="match status" value="1"/>
</dbReference>
<evidence type="ECO:0000256" key="8">
    <source>
        <dbReference type="ARBA" id="ARBA00022723"/>
    </source>
</evidence>
<comment type="subcellular location">
    <subcellularLocation>
        <location evidence="3">Cytoplasm</location>
    </subcellularLocation>
    <subcellularLocation>
        <location evidence="2">Endosome membrane</location>
        <topology evidence="2">Multi-pass membrane protein</topology>
    </subcellularLocation>
    <subcellularLocation>
        <location evidence="17">Membrane</location>
        <topology evidence="17">Multi-pass membrane protein</topology>
    </subcellularLocation>
</comment>
<dbReference type="FunFam" id="1.10.3080.10:FF:000011">
    <property type="entry name" value="Chloride channel protein"/>
    <property type="match status" value="1"/>
</dbReference>
<feature type="region of interest" description="Disordered" evidence="18">
    <location>
        <begin position="829"/>
        <end position="859"/>
    </location>
</feature>
<evidence type="ECO:0000256" key="1">
    <source>
        <dbReference type="ARBA" id="ARBA00001946"/>
    </source>
</evidence>
<comment type="cofactor">
    <cofactor evidence="1">
        <name>Mg(2+)</name>
        <dbReference type="ChEBI" id="CHEBI:18420"/>
    </cofactor>
</comment>
<dbReference type="Gene3D" id="3.10.580.20">
    <property type="match status" value="1"/>
</dbReference>
<organism evidence="20">
    <name type="scientific">Timema monikensis</name>
    <dbReference type="NCBI Taxonomy" id="170555"/>
    <lineage>
        <taxon>Eukaryota</taxon>
        <taxon>Metazoa</taxon>
        <taxon>Ecdysozoa</taxon>
        <taxon>Arthropoda</taxon>
        <taxon>Hexapoda</taxon>
        <taxon>Insecta</taxon>
        <taxon>Pterygota</taxon>
        <taxon>Neoptera</taxon>
        <taxon>Polyneoptera</taxon>
        <taxon>Phasmatodea</taxon>
        <taxon>Timematodea</taxon>
        <taxon>Timematoidea</taxon>
        <taxon>Timematidae</taxon>
        <taxon>Timema</taxon>
    </lineage>
</organism>
<feature type="transmembrane region" description="Helical" evidence="17">
    <location>
        <begin position="123"/>
        <end position="145"/>
    </location>
</feature>
<keyword evidence="9" id="KW-0378">Hydrolase</keyword>
<dbReference type="GO" id="GO:0004535">
    <property type="term" value="F:poly(A)-specific ribonuclease activity"/>
    <property type="evidence" value="ECO:0007669"/>
    <property type="project" value="InterPro"/>
</dbReference>
<dbReference type="SMART" id="SM00116">
    <property type="entry name" value="CBS"/>
    <property type="match status" value="1"/>
</dbReference>
<dbReference type="FunFam" id="3.60.10.10:FF:000012">
    <property type="entry name" value="nocturnin isoform X2"/>
    <property type="match status" value="1"/>
</dbReference>
<keyword evidence="6" id="KW-0963">Cytoplasm</keyword>
<keyword evidence="13" id="KW-0090">Biological rhythms</keyword>
<feature type="transmembrane region" description="Helical" evidence="17">
    <location>
        <begin position="249"/>
        <end position="269"/>
    </location>
</feature>
<dbReference type="PANTHER" id="PTHR45711:SF6">
    <property type="entry name" value="CHLORIDE CHANNEL PROTEIN"/>
    <property type="match status" value="1"/>
</dbReference>
<feature type="transmembrane region" description="Helical" evidence="17">
    <location>
        <begin position="309"/>
        <end position="333"/>
    </location>
</feature>
<evidence type="ECO:0000256" key="10">
    <source>
        <dbReference type="ARBA" id="ARBA00022842"/>
    </source>
</evidence>
<dbReference type="InterPro" id="IPR034965">
    <property type="entry name" value="Deadenylase_nocturnin"/>
</dbReference>
<keyword evidence="15 17" id="KW-0868">Chloride</keyword>
<comment type="similarity">
    <text evidence="17">Belongs to the chloride channel (TC 2.A.49) family.</text>
</comment>
<keyword evidence="5 17" id="KW-0813">Transport</keyword>
<dbReference type="GO" id="GO:0010008">
    <property type="term" value="C:endosome membrane"/>
    <property type="evidence" value="ECO:0007669"/>
    <property type="project" value="UniProtKB-SubCell"/>
</dbReference>
<dbReference type="GO" id="GO:0005247">
    <property type="term" value="F:voltage-gated chloride channel activity"/>
    <property type="evidence" value="ECO:0007669"/>
    <property type="project" value="TreeGrafter"/>
</dbReference>
<evidence type="ECO:0000256" key="16">
    <source>
        <dbReference type="PROSITE-ProRule" id="PRU00703"/>
    </source>
</evidence>
<dbReference type="InterPro" id="IPR001807">
    <property type="entry name" value="ClC"/>
</dbReference>
<dbReference type="InterPro" id="IPR036691">
    <property type="entry name" value="Endo/exonu/phosph_ase_sf"/>
</dbReference>
<evidence type="ECO:0000256" key="9">
    <source>
        <dbReference type="ARBA" id="ARBA00022801"/>
    </source>
</evidence>
<keyword evidence="10" id="KW-0460">Magnesium</keyword>
<dbReference type="GO" id="GO:0005794">
    <property type="term" value="C:Golgi apparatus"/>
    <property type="evidence" value="ECO:0007669"/>
    <property type="project" value="TreeGrafter"/>
</dbReference>
<keyword evidence="14 17" id="KW-0472">Membrane</keyword>
<feature type="transmembrane region" description="Helical" evidence="17">
    <location>
        <begin position="207"/>
        <end position="229"/>
    </location>
</feature>
<evidence type="ECO:0000256" key="5">
    <source>
        <dbReference type="ARBA" id="ARBA00022448"/>
    </source>
</evidence>
<name>A0A7R9ECB2_9NEOP</name>
<evidence type="ECO:0000256" key="7">
    <source>
        <dbReference type="ARBA" id="ARBA00022692"/>
    </source>
</evidence>
<feature type="transmembrane region" description="Helical" evidence="17">
    <location>
        <begin position="424"/>
        <end position="441"/>
    </location>
</feature>
<keyword evidence="8" id="KW-0479">Metal-binding</keyword>
<dbReference type="SUPFAM" id="SSF56219">
    <property type="entry name" value="DNase I-like"/>
    <property type="match status" value="1"/>
</dbReference>
<dbReference type="Gene3D" id="1.10.3080.10">
    <property type="entry name" value="Clc chloride channel"/>
    <property type="match status" value="1"/>
</dbReference>
<evidence type="ECO:0000259" key="19">
    <source>
        <dbReference type="PROSITE" id="PS51371"/>
    </source>
</evidence>
<feature type="domain" description="CBS" evidence="19">
    <location>
        <begin position="684"/>
        <end position="747"/>
    </location>
</feature>
<dbReference type="InterPro" id="IPR000644">
    <property type="entry name" value="CBS_dom"/>
</dbReference>
<dbReference type="InterPro" id="IPR014743">
    <property type="entry name" value="Cl-channel_core"/>
</dbReference>
<protein>
    <recommendedName>
        <fullName evidence="17">Chloride channel protein</fullName>
    </recommendedName>
</protein>
<evidence type="ECO:0000256" key="17">
    <source>
        <dbReference type="RuleBase" id="RU361221"/>
    </source>
</evidence>
<sequence length="2014" mass="220911">MEKAPLKGNVSSLQMSHPSSYQSVDDQVANGHPTRSVSLSSDEDMIDITTTGTVTERSLHNDELNSGHFPGETDDIPGIGQYDDFHTIDWQRDIARDRMHHRHIVKKRQDSVCDLIKGAHDAWSGWVCVLLVGLFTGAVAGVIDIGASWMADLKFGICPQAFWLNREQCCWSSNETTFDDGNCSQWWTWSEVLGQSREGVGPYIISYLFYIVWALVFAALAAALVRMFAPYACGSGIPEIKTILSGFIIRGYLGKWTLIIKSVGIMLAVSSGLSLGKEGPMVHIACCIGNILSYLFPKYGRNEAKKREILSAAAAAGVSVAFGAPIGGVLFSLEEVSYYFPLKTLWRSFFCALVAAFILRSINPFGNEHSVLFYVQYNNPWIFFELVPFVGLGIMGGVIATVFIKANLQWCRFRKTSRLGQYPVTEVLGVAVITAVVAYPNPYTRMNTSQLIYLLFSQCGLSNSDNLCDYNRNFTDVKSAIEIAAAGPGVYRAVWLLVLALGFKLVATIFTFGFKAPCGLFIPSLCLGAILGRIVGIGMEQLAYNYPHVWVFSGECSAGVNCITPGLYAMVGAAAVLGGVTRMTGETNYSCSLVFTEKLVPLLVTMPHCEQHGITAVSLVVIMFELTGGVRYIVPLMAAAMASKWVGDALGRQGIYDAHIELNGYPFLDSKDEFTHTSLAADVMQPKHNGSLSVLTQDSMTVDDVETVLKETEHNGYPVVVSRESQYLVGFVLRRDLNLALGNARRTLEGICGQSLVVFTGGATAQQGGPPPLKLKKILDMAPITITDQTPMETVVDMFRKLGLRQTLVTHNGYNNSISNVATPPPSLRYNNSISDVEGPPPSLRYNNSLSNVATPPPSLRYNNSLSNVATPPHSLRYNNSISNVATPPPSLRYNNSLSNVATPPPSLRYNNSLSIIATPPPSLRYNNSLSNVATPPPSLRYNNSISNVATPPHSLRYNNSLSIIATPPPSLRYNNSLSNVATPPPSLRYNNSISNVATPPPSLRYNNSLSNVATPPHSLRYNNSLSNVATPPISLRYNNSLSNVATPPPSLRYNNSLSNVATPPISLRYNNSLNNVATHPPSLRYNNSLSNVATPPPSLRVRSYKGGFPAMSEGFKHDGVLNTSAPSGGKMDCGVPSSNITNCASKLVDCDAPSGRITNSENKIVDCDAPRCDIINSANKLMDCDVPNGSITNYTNKLVDCDAHSGDNKNCANKQENCNALVGDITKWPSNLLDCDVASWGIPCCTDKLVDCDAPSGGITNCTNNLEECDSSSGRIVSCVDKIVGFNATSGGNCVNNIEECDASSGKIVNYLDTIGECGVPSSEIVNCVDKIEDCAAPIDGITNLAGKAEDWDVVSGGFMNLRAIRESLALAESLASASLLTSPSAKRRLAARRLELEGEASTGEYIPPKQLLLYLVRPWVKGPQSTTQAVTALYHSTKYYTSCYCSIPLHQILHKLLLLYTTPPSTTQAITALYHSTKYYTSCYCSIPLHQVLHKLLLLYTTPPSTTRAATALYHSTKYYTSYYCSIPLHQVLHKLLLLYTTPPSTTQAVTALYHSTKYYTSYYCSTPLHQVLHKLLLLYTTPPSATQATTITIPLHQVLHKLPPLQYHSTKYYTSYHHYNTTPPSTTQAATITIPLHQCHVFTVFCVFRMGSFTSAPKILNDDLQDSDLDLPETLSREQLLQRCHKELEGIPALVSRRFRSLDEEQLLSQTELAEGCAEPSSGSQNIRILQWNLLSQALGQTNDNFVCCPDEALEWRTRRFHIVEELVGYNPDIICLQEVDHFNFLKKVLGSLGYSGMFFPKPDSPCLYIKGNNGSDGCAIFYRKDKLELLKMETRILEVWRVQSNQVAILLVLKLRGTGREICVATTHLKARNGALLSTLRNEQGKDFLEFVHAHAGPRPVLLCGDFNAEPTEPVYHTILSHEFLRLASAYASLSVGGEEPPYTTWKVREEGEVCHTIDYVFYSRDSFSVDSLLEFPSGEDIGEGRVPSWNYPSDHFSLVCDLRFIPFVS</sequence>
<evidence type="ECO:0000256" key="6">
    <source>
        <dbReference type="ARBA" id="ARBA00022490"/>
    </source>
</evidence>
<dbReference type="GO" id="GO:0007623">
    <property type="term" value="P:circadian rhythm"/>
    <property type="evidence" value="ECO:0007669"/>
    <property type="project" value="InterPro"/>
</dbReference>
<dbReference type="PRINTS" id="PR00762">
    <property type="entry name" value="CLCHANNEL"/>
</dbReference>
<dbReference type="InterPro" id="IPR005135">
    <property type="entry name" value="Endo/exonuclease/phosphatase"/>
</dbReference>
<gene>
    <name evidence="20" type="ORF">TMSB3V08_LOCUS7110</name>
</gene>
<evidence type="ECO:0000256" key="15">
    <source>
        <dbReference type="ARBA" id="ARBA00023214"/>
    </source>
</evidence>
<feature type="transmembrane region" description="Helical" evidence="17">
    <location>
        <begin position="281"/>
        <end position="297"/>
    </location>
</feature>